<keyword evidence="3" id="KW-1185">Reference proteome</keyword>
<dbReference type="Gene3D" id="1.20.5.320">
    <property type="entry name" value="6-Phosphogluconate Dehydrogenase, domain 3"/>
    <property type="match status" value="1"/>
</dbReference>
<dbReference type="Proteomes" id="UP001159427">
    <property type="component" value="Unassembled WGS sequence"/>
</dbReference>
<evidence type="ECO:0000313" key="2">
    <source>
        <dbReference type="EMBL" id="CAH3140431.1"/>
    </source>
</evidence>
<evidence type="ECO:0000313" key="3">
    <source>
        <dbReference type="Proteomes" id="UP001159427"/>
    </source>
</evidence>
<evidence type="ECO:0000256" key="1">
    <source>
        <dbReference type="SAM" id="MobiDB-lite"/>
    </source>
</evidence>
<reference evidence="2 3" key="1">
    <citation type="submission" date="2022-05" db="EMBL/GenBank/DDBJ databases">
        <authorList>
            <consortium name="Genoscope - CEA"/>
            <person name="William W."/>
        </authorList>
    </citation>
    <scope>NUCLEOTIDE SEQUENCE [LARGE SCALE GENOMIC DNA]</scope>
</reference>
<evidence type="ECO:0008006" key="4">
    <source>
        <dbReference type="Google" id="ProtNLM"/>
    </source>
</evidence>
<sequence>MRIFNPQPNYNQSHSKGKRGITGPQGPPGPRGPIGPIDPTGVHGPIDPTGVRGPRGFTGPTGPTGPTGARGATGASGTGFNLTADGIQWSYGWTTKYIINLGDPTDATDAVNKQYLEKYHVKPSHYNNEFKYLMTNKLAWTDLQADSFDITKIDNLMPQDGNYHQYNRKVLYTTIIKDQQGGYSYKMGINCYELDKDKDYTLCIEILNSDYQLWHKSVATITSKGVSVAGFTVQKFSHRYTNSSGKTAYMYYIKITENFQKTVSDTFYILDLYVNIPQSGIDLNTHSKNWTKNWMIA</sequence>
<name>A0ABN8PCE8_9CNID</name>
<proteinExistence type="predicted"/>
<protein>
    <recommendedName>
        <fullName evidence="4">Collagen-like protein</fullName>
    </recommendedName>
</protein>
<dbReference type="InterPro" id="IPR008160">
    <property type="entry name" value="Collagen"/>
</dbReference>
<dbReference type="EMBL" id="CALNXI010000801">
    <property type="protein sequence ID" value="CAH3140431.1"/>
    <property type="molecule type" value="Genomic_DNA"/>
</dbReference>
<gene>
    <name evidence="2" type="ORF">PEVE_00041808</name>
</gene>
<feature type="compositionally biased region" description="Low complexity" evidence="1">
    <location>
        <begin position="48"/>
        <end position="76"/>
    </location>
</feature>
<comment type="caution">
    <text evidence="2">The sequence shown here is derived from an EMBL/GenBank/DDBJ whole genome shotgun (WGS) entry which is preliminary data.</text>
</comment>
<dbReference type="Pfam" id="PF01391">
    <property type="entry name" value="Collagen"/>
    <property type="match status" value="1"/>
</dbReference>
<organism evidence="2 3">
    <name type="scientific">Porites evermanni</name>
    <dbReference type="NCBI Taxonomy" id="104178"/>
    <lineage>
        <taxon>Eukaryota</taxon>
        <taxon>Metazoa</taxon>
        <taxon>Cnidaria</taxon>
        <taxon>Anthozoa</taxon>
        <taxon>Hexacorallia</taxon>
        <taxon>Scleractinia</taxon>
        <taxon>Fungiina</taxon>
        <taxon>Poritidae</taxon>
        <taxon>Porites</taxon>
    </lineage>
</organism>
<accession>A0ABN8PCE8</accession>
<feature type="compositionally biased region" description="Polar residues" evidence="1">
    <location>
        <begin position="1"/>
        <end position="14"/>
    </location>
</feature>
<feature type="region of interest" description="Disordered" evidence="1">
    <location>
        <begin position="1"/>
        <end position="76"/>
    </location>
</feature>